<dbReference type="EMBL" id="BAAAOS010000044">
    <property type="protein sequence ID" value="GAA1595474.1"/>
    <property type="molecule type" value="Genomic_DNA"/>
</dbReference>
<reference evidence="2 3" key="1">
    <citation type="journal article" date="2019" name="Int. J. Syst. Evol. Microbiol.">
        <title>The Global Catalogue of Microorganisms (GCM) 10K type strain sequencing project: providing services to taxonomists for standard genome sequencing and annotation.</title>
        <authorList>
            <consortium name="The Broad Institute Genomics Platform"/>
            <consortium name="The Broad Institute Genome Sequencing Center for Infectious Disease"/>
            <person name="Wu L."/>
            <person name="Ma J."/>
        </authorList>
    </citation>
    <scope>NUCLEOTIDE SEQUENCE [LARGE SCALE GENOMIC DNA]</scope>
    <source>
        <strain evidence="2 3">JCM 14969</strain>
    </source>
</reference>
<name>A0ABN2E5P8_9ACTN</name>
<keyword evidence="3" id="KW-1185">Reference proteome</keyword>
<evidence type="ECO:0000313" key="2">
    <source>
        <dbReference type="EMBL" id="GAA1595474.1"/>
    </source>
</evidence>
<dbReference type="SUPFAM" id="SSF54593">
    <property type="entry name" value="Glyoxalase/Bleomycin resistance protein/Dihydroxybiphenyl dioxygenase"/>
    <property type="match status" value="1"/>
</dbReference>
<dbReference type="PROSITE" id="PS51819">
    <property type="entry name" value="VOC"/>
    <property type="match status" value="1"/>
</dbReference>
<dbReference type="RefSeq" id="WP_344219211.1">
    <property type="nucleotide sequence ID" value="NZ_BAAAOS010000044.1"/>
</dbReference>
<comment type="caution">
    <text evidence="2">The sequence shown here is derived from an EMBL/GenBank/DDBJ whole genome shotgun (WGS) entry which is preliminary data.</text>
</comment>
<dbReference type="Gene3D" id="3.10.180.10">
    <property type="entry name" value="2,3-Dihydroxybiphenyl 1,2-Dioxygenase, domain 1"/>
    <property type="match status" value="1"/>
</dbReference>
<sequence length="163" mass="18500">MPTFAGIDHLSLSVTDLDRSQRFYTDVLDFIPVLDFGSARSLFHRRTRFFLALVRHEGGNGTPFTELATGLDHVGLVAADLDELIAWEQRFEALGVVYTPIREMEFGHHLNFRDPDNIPLEFTISNETMLGWMDELAEREFTPEEIQARVAEYLASREGGVPA</sequence>
<gene>
    <name evidence="2" type="ORF">GCM10009789_56840</name>
</gene>
<accession>A0ABN2E5P8</accession>
<dbReference type="CDD" id="cd06587">
    <property type="entry name" value="VOC"/>
    <property type="match status" value="1"/>
</dbReference>
<organism evidence="2 3">
    <name type="scientific">Kribbella sancticallisti</name>
    <dbReference type="NCBI Taxonomy" id="460087"/>
    <lineage>
        <taxon>Bacteria</taxon>
        <taxon>Bacillati</taxon>
        <taxon>Actinomycetota</taxon>
        <taxon>Actinomycetes</taxon>
        <taxon>Propionibacteriales</taxon>
        <taxon>Kribbellaceae</taxon>
        <taxon>Kribbella</taxon>
    </lineage>
</organism>
<evidence type="ECO:0000313" key="3">
    <source>
        <dbReference type="Proteomes" id="UP001500393"/>
    </source>
</evidence>
<proteinExistence type="predicted"/>
<dbReference type="InterPro" id="IPR037523">
    <property type="entry name" value="VOC_core"/>
</dbReference>
<protein>
    <recommendedName>
        <fullName evidence="1">VOC domain-containing protein</fullName>
    </recommendedName>
</protein>
<evidence type="ECO:0000259" key="1">
    <source>
        <dbReference type="PROSITE" id="PS51819"/>
    </source>
</evidence>
<dbReference type="InterPro" id="IPR029068">
    <property type="entry name" value="Glyas_Bleomycin-R_OHBP_Dase"/>
</dbReference>
<dbReference type="Proteomes" id="UP001500393">
    <property type="component" value="Unassembled WGS sequence"/>
</dbReference>
<dbReference type="InterPro" id="IPR004360">
    <property type="entry name" value="Glyas_Fos-R_dOase_dom"/>
</dbReference>
<dbReference type="Pfam" id="PF00903">
    <property type="entry name" value="Glyoxalase"/>
    <property type="match status" value="1"/>
</dbReference>
<feature type="domain" description="VOC" evidence="1">
    <location>
        <begin position="6"/>
        <end position="125"/>
    </location>
</feature>